<evidence type="ECO:0000256" key="1">
    <source>
        <dbReference type="SAM" id="MobiDB-lite"/>
    </source>
</evidence>
<keyword evidence="3" id="KW-1185">Reference proteome</keyword>
<feature type="non-terminal residue" evidence="2">
    <location>
        <position position="1"/>
    </location>
</feature>
<dbReference type="Proteomes" id="UP000054007">
    <property type="component" value="Unassembled WGS sequence"/>
</dbReference>
<dbReference type="AlphaFoldDB" id="A0A0D7BAP2"/>
<sequence length="140" mass="15276">MPAISDISDSNKFPGHAPTGLPPSPTAENPGGVYPHSDPDKASPPPPMTHNNSSTYFGNPFLMNEAFSKLDHALSDVIHILEDEEPANSEQSDNRMLNLFSDWRDQLDSIRTGKKSSSSRSISRTPARRSPENEGGLFVD</sequence>
<evidence type="ECO:0000313" key="3">
    <source>
        <dbReference type="Proteomes" id="UP000054007"/>
    </source>
</evidence>
<accession>A0A0D7BAP2</accession>
<feature type="region of interest" description="Disordered" evidence="1">
    <location>
        <begin position="1"/>
        <end position="58"/>
    </location>
</feature>
<dbReference type="EMBL" id="KN880521">
    <property type="protein sequence ID" value="KIY67628.1"/>
    <property type="molecule type" value="Genomic_DNA"/>
</dbReference>
<protein>
    <submittedName>
        <fullName evidence="2">Uncharacterized protein</fullName>
    </submittedName>
</protein>
<dbReference type="OrthoDB" id="2560792at2759"/>
<feature type="compositionally biased region" description="Low complexity" evidence="1">
    <location>
        <begin position="115"/>
        <end position="125"/>
    </location>
</feature>
<proteinExistence type="predicted"/>
<reference evidence="2 3" key="1">
    <citation type="journal article" date="2015" name="Fungal Genet. Biol.">
        <title>Evolution of novel wood decay mechanisms in Agaricales revealed by the genome sequences of Fistulina hepatica and Cylindrobasidium torrendii.</title>
        <authorList>
            <person name="Floudas D."/>
            <person name="Held B.W."/>
            <person name="Riley R."/>
            <person name="Nagy L.G."/>
            <person name="Koehler G."/>
            <person name="Ransdell A.S."/>
            <person name="Younus H."/>
            <person name="Chow J."/>
            <person name="Chiniquy J."/>
            <person name="Lipzen A."/>
            <person name="Tritt A."/>
            <person name="Sun H."/>
            <person name="Haridas S."/>
            <person name="LaButti K."/>
            <person name="Ohm R.A."/>
            <person name="Kues U."/>
            <person name="Blanchette R.A."/>
            <person name="Grigoriev I.V."/>
            <person name="Minto R.E."/>
            <person name="Hibbett D.S."/>
        </authorList>
    </citation>
    <scope>NUCLEOTIDE SEQUENCE [LARGE SCALE GENOMIC DNA]</scope>
    <source>
        <strain evidence="2 3">FP15055 ss-10</strain>
    </source>
</reference>
<name>A0A0D7BAP2_9AGAR</name>
<feature type="region of interest" description="Disordered" evidence="1">
    <location>
        <begin position="109"/>
        <end position="140"/>
    </location>
</feature>
<organism evidence="2 3">
    <name type="scientific">Cylindrobasidium torrendii FP15055 ss-10</name>
    <dbReference type="NCBI Taxonomy" id="1314674"/>
    <lineage>
        <taxon>Eukaryota</taxon>
        <taxon>Fungi</taxon>
        <taxon>Dikarya</taxon>
        <taxon>Basidiomycota</taxon>
        <taxon>Agaricomycotina</taxon>
        <taxon>Agaricomycetes</taxon>
        <taxon>Agaricomycetidae</taxon>
        <taxon>Agaricales</taxon>
        <taxon>Marasmiineae</taxon>
        <taxon>Physalacriaceae</taxon>
        <taxon>Cylindrobasidium</taxon>
    </lineage>
</organism>
<evidence type="ECO:0000313" key="2">
    <source>
        <dbReference type="EMBL" id="KIY67628.1"/>
    </source>
</evidence>
<gene>
    <name evidence="2" type="ORF">CYLTODRAFT_422347</name>
</gene>